<dbReference type="NCBIfam" id="TIGR01916">
    <property type="entry name" value="F420_cofE"/>
    <property type="match status" value="1"/>
</dbReference>
<dbReference type="GO" id="GO:0046872">
    <property type="term" value="F:metal ion binding"/>
    <property type="evidence" value="ECO:0007669"/>
    <property type="project" value="UniProtKB-KW"/>
</dbReference>
<name>A0A1Q6DXU1_METT1</name>
<sequence>MAIQITGLKLPIINEGDEISQIIKDEREFEGSEILVIAHSIISKANGQRTNLKDVDPGERAKKLAKKSNKDPRVCELIIKESNVIKIGKDFIITEKNNRICANAGIDKSNAGKGNVLLPPKKPNQEAEKILKEIDCQGVIISDSIGRPFRKGAVGTTIGYAGLKPFSSYKGLEDLYGRKLETTVECVADELAASANLVFGEASKSKPVAVIEGFKREGEPRDGKIEREKNQSVFR</sequence>
<feature type="domain" description="Coenzyme F420:L-glutamate ligase-like" evidence="8">
    <location>
        <begin position="7"/>
        <end position="213"/>
    </location>
</feature>
<accession>A0A1Q6DXU1</accession>
<keyword evidence="2" id="KW-0479">Metal-binding</keyword>
<dbReference type="InParanoid" id="A0A1Q6DXU1"/>
<keyword evidence="3" id="KW-0547">Nucleotide-binding</keyword>
<evidence type="ECO:0000256" key="6">
    <source>
        <dbReference type="ARBA" id="ARBA00023134"/>
    </source>
</evidence>
<reference evidence="9" key="1">
    <citation type="submission" date="2016-12" db="EMBL/GenBank/DDBJ databases">
        <title>Discovery of methanogenic haloarchaea.</title>
        <authorList>
            <person name="Sorokin D.Y."/>
            <person name="Makarova K.S."/>
            <person name="Abbas B."/>
            <person name="Ferrer M."/>
            <person name="Golyshin P.N."/>
        </authorList>
    </citation>
    <scope>NUCLEOTIDE SEQUENCE [LARGE SCALE GENOMIC DNA]</scope>
    <source>
        <strain evidence="9">HMET1</strain>
    </source>
</reference>
<keyword evidence="1 9" id="KW-0436">Ligase</keyword>
<evidence type="ECO:0000313" key="10">
    <source>
        <dbReference type="Proteomes" id="UP000185744"/>
    </source>
</evidence>
<gene>
    <name evidence="9" type="ORF">BTN85_1665</name>
</gene>
<dbReference type="PANTHER" id="PTHR47917">
    <property type="match status" value="1"/>
</dbReference>
<dbReference type="AlphaFoldDB" id="A0A1Q6DXU1"/>
<evidence type="ECO:0000256" key="1">
    <source>
        <dbReference type="ARBA" id="ARBA00022598"/>
    </source>
</evidence>
<comment type="caution">
    <text evidence="9">The sequence shown here is derived from an EMBL/GenBank/DDBJ whole genome shotgun (WGS) entry which is preliminary data.</text>
</comment>
<evidence type="ECO:0000259" key="8">
    <source>
        <dbReference type="Pfam" id="PF01996"/>
    </source>
</evidence>
<dbReference type="Gene3D" id="3.30.1330.100">
    <property type="entry name" value="CofE-like"/>
    <property type="match status" value="1"/>
</dbReference>
<dbReference type="STRING" id="1903181.BTN85_1665"/>
<dbReference type="GO" id="GO:0052618">
    <property type="term" value="F:coenzyme F420-0:L-glutamate ligase activity"/>
    <property type="evidence" value="ECO:0007669"/>
    <property type="project" value="TreeGrafter"/>
</dbReference>
<dbReference type="InterPro" id="IPR008225">
    <property type="entry name" value="F420-0_g-glutamyl_ligase"/>
</dbReference>
<keyword evidence="6" id="KW-0342">GTP-binding</keyword>
<dbReference type="EMBL" id="MSDW01000001">
    <property type="protein sequence ID" value="OKY79158.1"/>
    <property type="molecule type" value="Genomic_DNA"/>
</dbReference>
<dbReference type="PANTHER" id="PTHR47917:SF1">
    <property type="entry name" value="COENZYME F420:L-GLUTAMATE LIGASE"/>
    <property type="match status" value="1"/>
</dbReference>
<evidence type="ECO:0000256" key="5">
    <source>
        <dbReference type="ARBA" id="ARBA00022958"/>
    </source>
</evidence>
<keyword evidence="4" id="KW-0460">Magnesium</keyword>
<dbReference type="Gene3D" id="3.90.1660.10">
    <property type="entry name" value="CofE-like domain"/>
    <property type="match status" value="1"/>
</dbReference>
<dbReference type="InterPro" id="IPR002847">
    <property type="entry name" value="F420-0_gamma-glut_ligase-dom"/>
</dbReference>
<keyword evidence="7" id="KW-0464">Manganese</keyword>
<proteinExistence type="predicted"/>
<dbReference type="GO" id="GO:0005525">
    <property type="term" value="F:GTP binding"/>
    <property type="evidence" value="ECO:0007669"/>
    <property type="project" value="UniProtKB-KW"/>
</dbReference>
<keyword evidence="5" id="KW-0630">Potassium</keyword>
<keyword evidence="10" id="KW-1185">Reference proteome</keyword>
<evidence type="ECO:0000256" key="4">
    <source>
        <dbReference type="ARBA" id="ARBA00022842"/>
    </source>
</evidence>
<dbReference type="SUPFAM" id="SSF144010">
    <property type="entry name" value="CofE-like"/>
    <property type="match status" value="1"/>
</dbReference>
<dbReference type="Proteomes" id="UP000185744">
    <property type="component" value="Unassembled WGS sequence"/>
</dbReference>
<protein>
    <submittedName>
        <fullName evidence="9">F(420)-0:gamma-glutamyl ligase F420 coenzyme biosynthesis enzyme CofE</fullName>
    </submittedName>
</protein>
<dbReference type="Pfam" id="PF01996">
    <property type="entry name" value="F420_ligase"/>
    <property type="match status" value="1"/>
</dbReference>
<dbReference type="FunCoup" id="A0A1Q6DXU1">
    <property type="interactions" value="78"/>
</dbReference>
<evidence type="ECO:0000313" key="9">
    <source>
        <dbReference type="EMBL" id="OKY79158.1"/>
    </source>
</evidence>
<evidence type="ECO:0000256" key="3">
    <source>
        <dbReference type="ARBA" id="ARBA00022741"/>
    </source>
</evidence>
<evidence type="ECO:0000256" key="7">
    <source>
        <dbReference type="ARBA" id="ARBA00023211"/>
    </source>
</evidence>
<evidence type="ECO:0000256" key="2">
    <source>
        <dbReference type="ARBA" id="ARBA00022723"/>
    </source>
</evidence>
<organism evidence="9 10">
    <name type="scientific">Methanohalarchaeum thermophilum</name>
    <dbReference type="NCBI Taxonomy" id="1903181"/>
    <lineage>
        <taxon>Archaea</taxon>
        <taxon>Methanobacteriati</taxon>
        <taxon>Methanobacteriota</taxon>
        <taxon>Methanonatronarchaeia</taxon>
        <taxon>Methanonatronarchaeales</taxon>
        <taxon>Methanonatronarchaeaceae</taxon>
        <taxon>Candidatus Methanohalarchaeum</taxon>
    </lineage>
</organism>